<keyword evidence="3" id="KW-1185">Reference proteome</keyword>
<comment type="caution">
    <text evidence="2">The sequence shown here is derived from an EMBL/GenBank/DDBJ whole genome shotgun (WGS) entry which is preliminary data.</text>
</comment>
<dbReference type="Proteomes" id="UP000736373">
    <property type="component" value="Unassembled WGS sequence"/>
</dbReference>
<evidence type="ECO:0000313" key="2">
    <source>
        <dbReference type="EMBL" id="MBC8747780.1"/>
    </source>
</evidence>
<evidence type="ECO:0000256" key="1">
    <source>
        <dbReference type="SAM" id="MobiDB-lite"/>
    </source>
</evidence>
<gene>
    <name evidence="2" type="ORF">F6X42_14555</name>
</gene>
<organism evidence="2 3">
    <name type="scientific">Paraburkholderia podalyriae</name>
    <dbReference type="NCBI Taxonomy" id="1938811"/>
    <lineage>
        <taxon>Bacteria</taxon>
        <taxon>Pseudomonadati</taxon>
        <taxon>Pseudomonadota</taxon>
        <taxon>Betaproteobacteria</taxon>
        <taxon>Burkholderiales</taxon>
        <taxon>Burkholderiaceae</taxon>
        <taxon>Paraburkholderia</taxon>
    </lineage>
</organism>
<sequence length="72" mass="7811">MENPEIAFKVRLAMNIRTINGRGRVLHGSRARVVESAAIQVQNPSWSDDAQKTARRVAPCSPRGPAVSANSL</sequence>
<dbReference type="EMBL" id="VZQQ01000010">
    <property type="protein sequence ID" value="MBC8747780.1"/>
    <property type="molecule type" value="Genomic_DNA"/>
</dbReference>
<reference evidence="2 3" key="1">
    <citation type="submission" date="2019-09" db="EMBL/GenBank/DDBJ databases">
        <title>Paraburkholderia podalyriae sp. nov., A South African Podalyria-associated rhizobium.</title>
        <authorList>
            <person name="Mavima L."/>
            <person name="Beukes C.W."/>
            <person name="Palmer M."/>
            <person name="De Meyer S.E."/>
            <person name="James E.K."/>
            <person name="Maluk M."/>
            <person name="Avontuur J.R."/>
            <person name="Chan W.Y."/>
            <person name="Venter S.N."/>
            <person name="Steenkamp E.T."/>
        </authorList>
    </citation>
    <scope>NUCLEOTIDE SEQUENCE [LARGE SCALE GENOMIC DNA]</scope>
    <source>
        <strain evidence="2 3">WC7.3b</strain>
    </source>
</reference>
<protein>
    <submittedName>
        <fullName evidence="2">Uncharacterized protein</fullName>
    </submittedName>
</protein>
<dbReference type="RefSeq" id="WP_187634862.1">
    <property type="nucleotide sequence ID" value="NZ_VZQQ01000010.1"/>
</dbReference>
<proteinExistence type="predicted"/>
<evidence type="ECO:0000313" key="3">
    <source>
        <dbReference type="Proteomes" id="UP000736373"/>
    </source>
</evidence>
<name>A0ABR7PN30_9BURK</name>
<feature type="region of interest" description="Disordered" evidence="1">
    <location>
        <begin position="44"/>
        <end position="72"/>
    </location>
</feature>
<accession>A0ABR7PN30</accession>